<comment type="caution">
    <text evidence="2">The sequence shown here is derived from an EMBL/GenBank/DDBJ whole genome shotgun (WGS) entry which is preliminary data.</text>
</comment>
<dbReference type="AlphaFoldDB" id="A0A5C5YL92"/>
<proteinExistence type="predicted"/>
<evidence type="ECO:0000313" key="2">
    <source>
        <dbReference type="EMBL" id="TWT75642.1"/>
    </source>
</evidence>
<protein>
    <recommendedName>
        <fullName evidence="4">PEP-CTERM protein-sorting domain-containing protein</fullName>
    </recommendedName>
</protein>
<reference evidence="2 3" key="1">
    <citation type="submission" date="2019-02" db="EMBL/GenBank/DDBJ databases">
        <title>Deep-cultivation of Planctomycetes and their phenomic and genomic characterization uncovers novel biology.</title>
        <authorList>
            <person name="Wiegand S."/>
            <person name="Jogler M."/>
            <person name="Boedeker C."/>
            <person name="Pinto D."/>
            <person name="Vollmers J."/>
            <person name="Rivas-Marin E."/>
            <person name="Kohn T."/>
            <person name="Peeters S.H."/>
            <person name="Heuer A."/>
            <person name="Rast P."/>
            <person name="Oberbeckmann S."/>
            <person name="Bunk B."/>
            <person name="Jeske O."/>
            <person name="Meyerdierks A."/>
            <person name="Storesund J.E."/>
            <person name="Kallscheuer N."/>
            <person name="Luecker S."/>
            <person name="Lage O.M."/>
            <person name="Pohl T."/>
            <person name="Merkel B.J."/>
            <person name="Hornburger P."/>
            <person name="Mueller R.-W."/>
            <person name="Bruemmer F."/>
            <person name="Labrenz M."/>
            <person name="Spormann A.M."/>
            <person name="Op Den Camp H."/>
            <person name="Overmann J."/>
            <person name="Amann R."/>
            <person name="Jetten M.S.M."/>
            <person name="Mascher T."/>
            <person name="Medema M.H."/>
            <person name="Devos D.P."/>
            <person name="Kaster A.-K."/>
            <person name="Ovreas L."/>
            <person name="Rohde M."/>
            <person name="Galperin M.Y."/>
            <person name="Jogler C."/>
        </authorList>
    </citation>
    <scope>NUCLEOTIDE SEQUENCE [LARGE SCALE GENOMIC DNA]</scope>
    <source>
        <strain evidence="2 3">Pla123a</strain>
    </source>
</reference>
<feature type="chain" id="PRO_5022911743" description="PEP-CTERM protein-sorting domain-containing protein" evidence="1">
    <location>
        <begin position="32"/>
        <end position="502"/>
    </location>
</feature>
<evidence type="ECO:0000313" key="3">
    <source>
        <dbReference type="Proteomes" id="UP000318478"/>
    </source>
</evidence>
<sequence precursor="true">MTIMAPVACSRRMLGLLALTAAFGVAGSASAQLLFSFESGLDGWVGPTSAGPYINHFQTTTGATEGAMAMGVETSYDFGRGARVSLSTGPVYDIFNQVSADPSLYTLDFDITFTESSWTQVSDVGTYFLFSVFSNSDAAVGFEEVNNIVNASPGVAGSYHLTMPASQLSLTPDSSYYQLGVTTNSNHFNADTNVGVTYYLDNFRFTEVPQYVETTLFSWETPDNPSTPGVDERFEGWQDGFSNAPYQHTRTITSSGATDGANALGVGSPQAGFAWGSQFAIDASVETGDPALQPLVDQLITEVNKAEILALDVTFGDDPFPASPTYESITLNLSDFTGAFYQATQNAGDPTDLAGQTVTLEFPLSSFIASGVSLPAAGGLQPGGFFRLALGTNSDDAVDISIDNVRLLAPEFAGLAGDYNDDGVVDAADYTIWRDNVGASAGTLPNDPNSVAIGQAQYATWVANFAAGGPSSSAEAAPEPGSLALCLLLAGSLAMRLRHPSA</sequence>
<organism evidence="2 3">
    <name type="scientific">Posidoniimonas polymericola</name>
    <dbReference type="NCBI Taxonomy" id="2528002"/>
    <lineage>
        <taxon>Bacteria</taxon>
        <taxon>Pseudomonadati</taxon>
        <taxon>Planctomycetota</taxon>
        <taxon>Planctomycetia</taxon>
        <taxon>Pirellulales</taxon>
        <taxon>Lacipirellulaceae</taxon>
        <taxon>Posidoniimonas</taxon>
    </lineage>
</organism>
<dbReference type="Proteomes" id="UP000318478">
    <property type="component" value="Unassembled WGS sequence"/>
</dbReference>
<dbReference type="EMBL" id="SJPO01000007">
    <property type="protein sequence ID" value="TWT75642.1"/>
    <property type="molecule type" value="Genomic_DNA"/>
</dbReference>
<feature type="signal peptide" evidence="1">
    <location>
        <begin position="1"/>
        <end position="31"/>
    </location>
</feature>
<keyword evidence="1" id="KW-0732">Signal</keyword>
<keyword evidence="3" id="KW-1185">Reference proteome</keyword>
<accession>A0A5C5YL92</accession>
<evidence type="ECO:0000256" key="1">
    <source>
        <dbReference type="SAM" id="SignalP"/>
    </source>
</evidence>
<name>A0A5C5YL92_9BACT</name>
<evidence type="ECO:0008006" key="4">
    <source>
        <dbReference type="Google" id="ProtNLM"/>
    </source>
</evidence>
<gene>
    <name evidence="2" type="ORF">Pla123a_31520</name>
</gene>